<comment type="caution">
    <text evidence="2">The sequence shown here is derived from an EMBL/GenBank/DDBJ whole genome shotgun (WGS) entry which is preliminary data.</text>
</comment>
<dbReference type="OrthoDB" id="9806505at2"/>
<organism evidence="2 3">
    <name type="scientific">Akkermansia muciniphila</name>
    <dbReference type="NCBI Taxonomy" id="239935"/>
    <lineage>
        <taxon>Bacteria</taxon>
        <taxon>Pseudomonadati</taxon>
        <taxon>Verrucomicrobiota</taxon>
        <taxon>Verrucomicrobiia</taxon>
        <taxon>Verrucomicrobiales</taxon>
        <taxon>Akkermansiaceae</taxon>
        <taxon>Akkermansia</taxon>
    </lineage>
</organism>
<protein>
    <recommendedName>
        <fullName evidence="1">Cyclophilin-like domain-containing protein</fullName>
    </recommendedName>
</protein>
<evidence type="ECO:0000313" key="3">
    <source>
        <dbReference type="Proteomes" id="UP000236000"/>
    </source>
</evidence>
<feature type="domain" description="Cyclophilin-like" evidence="1">
    <location>
        <begin position="5"/>
        <end position="113"/>
    </location>
</feature>
<evidence type="ECO:0000259" key="1">
    <source>
        <dbReference type="Pfam" id="PF18050"/>
    </source>
</evidence>
<proteinExistence type="predicted"/>
<dbReference type="InterPro" id="IPR029000">
    <property type="entry name" value="Cyclophilin-like_dom_sf"/>
</dbReference>
<reference evidence="2 3" key="1">
    <citation type="journal article" date="2017" name="BMC Genomics">
        <title>Genome sequencing of 39 Akkermansia muciniphila isolates reveals its population structure, genomic and functional diverisity, and global distribution in mammalian gut microbiotas.</title>
        <authorList>
            <person name="Guo X."/>
            <person name="Li S."/>
            <person name="Zhang J."/>
            <person name="Wu F."/>
            <person name="Li X."/>
            <person name="Wu D."/>
            <person name="Zhang M."/>
            <person name="Ou Z."/>
            <person name="Jie Z."/>
            <person name="Yan Q."/>
            <person name="Li P."/>
            <person name="Yi J."/>
            <person name="Peng Y."/>
        </authorList>
    </citation>
    <scope>NUCLEOTIDE SEQUENCE [LARGE SCALE GENOMIC DNA]</scope>
    <source>
        <strain evidence="2 3">GP24</strain>
    </source>
</reference>
<dbReference type="RefSeq" id="WP_102711385.1">
    <property type="nucleotide sequence ID" value="NZ_PJKA01000002.1"/>
</dbReference>
<gene>
    <name evidence="2" type="ORF">CXU22_00290</name>
</gene>
<dbReference type="SUPFAM" id="SSF50891">
    <property type="entry name" value="Cyclophilin-like"/>
    <property type="match status" value="1"/>
</dbReference>
<dbReference type="EMBL" id="PJKA01000002">
    <property type="protein sequence ID" value="PNC20262.1"/>
    <property type="molecule type" value="Genomic_DNA"/>
</dbReference>
<evidence type="ECO:0000313" key="2">
    <source>
        <dbReference type="EMBL" id="PNC20262.1"/>
    </source>
</evidence>
<accession>A0A2N8HGS9</accession>
<dbReference type="Gene3D" id="2.40.100.20">
    <property type="match status" value="1"/>
</dbReference>
<dbReference type="Pfam" id="PF18050">
    <property type="entry name" value="Cyclophil_like2"/>
    <property type="match status" value="1"/>
</dbReference>
<dbReference type="Proteomes" id="UP000236000">
    <property type="component" value="Unassembled WGS sequence"/>
</dbReference>
<dbReference type="InterPro" id="IPR041183">
    <property type="entry name" value="Cyclophilin-like"/>
</dbReference>
<name>A0A2N8HGS9_9BACT</name>
<dbReference type="AlphaFoldDB" id="A0A2N8HGS9"/>
<sequence>MNITIKAGEKEIAATLQDNAAARDFVARLPLTLTLEDYGDTEKISPLPGKLSTAGSPAMGKPFRGAIAYYAPWGNLCIFRKAFEPSRGLVILGSVDGEGMKVLDVSGKIRVTIDVKR</sequence>